<dbReference type="Gene3D" id="3.40.50.2300">
    <property type="match status" value="2"/>
</dbReference>
<dbReference type="Proteomes" id="UP000258613">
    <property type="component" value="Chromosome"/>
</dbReference>
<dbReference type="RefSeq" id="WP_117365066.1">
    <property type="nucleotide sequence ID" value="NZ_CP024047.1"/>
</dbReference>
<dbReference type="AlphaFoldDB" id="A0A346PHS1"/>
<dbReference type="InterPro" id="IPR028082">
    <property type="entry name" value="Peripla_BP_I"/>
</dbReference>
<dbReference type="PROSITE" id="PS51318">
    <property type="entry name" value="TAT"/>
    <property type="match status" value="1"/>
</dbReference>
<dbReference type="PANTHER" id="PTHR30483:SF6">
    <property type="entry name" value="PERIPLASMIC BINDING PROTEIN OF ABC TRANSPORTER FOR NATURAL AMINO ACIDS"/>
    <property type="match status" value="1"/>
</dbReference>
<reference evidence="5" key="2">
    <citation type="submission" date="2018-02" db="EMBL/GenBank/DDBJ databases">
        <title>Phenotypic and genomic properties of facultatively anaerobic sulfur-reducing natronoarchaea from hypersaline soda lakes.</title>
        <authorList>
            <person name="Sorokin D.Y."/>
            <person name="Kublanov I.V."/>
            <person name="Roman P."/>
            <person name="Sinninghe Damste J.S."/>
            <person name="Golyshin P.N."/>
            <person name="Rojo D."/>
            <person name="Ciordia S."/>
            <person name="Mena M.D.C."/>
            <person name="Ferrer M."/>
            <person name="Messina E."/>
            <person name="Smedile F."/>
            <person name="La Spada G."/>
            <person name="La Cono V."/>
            <person name="Yakimov M.M."/>
        </authorList>
    </citation>
    <scope>NUCLEOTIDE SEQUENCE [LARGE SCALE GENOMIC DNA]</scope>
    <source>
        <strain evidence="5">AArc-Mg</strain>
    </source>
</reference>
<name>A0A346PHS1_9EURY</name>
<dbReference type="Pfam" id="PF13458">
    <property type="entry name" value="Peripla_BP_6"/>
    <property type="match status" value="1"/>
</dbReference>
<evidence type="ECO:0000259" key="2">
    <source>
        <dbReference type="Pfam" id="PF13458"/>
    </source>
</evidence>
<dbReference type="SUPFAM" id="SSF53822">
    <property type="entry name" value="Periplasmic binding protein-like I"/>
    <property type="match status" value="1"/>
</dbReference>
<dbReference type="KEGG" id="nag:AArcMg_0843"/>
<accession>A0A346PMW9</accession>
<evidence type="ECO:0000313" key="6">
    <source>
        <dbReference type="Proteomes" id="UP000258707"/>
    </source>
</evidence>
<protein>
    <submittedName>
        <fullName evidence="4">ABC transporter substrate-binding protein</fullName>
    </submittedName>
    <submittedName>
        <fullName evidence="3">ABC-type branched-chain amino acid transport system, periplasmic component</fullName>
    </submittedName>
</protein>
<dbReference type="GeneID" id="37641336"/>
<evidence type="ECO:0000313" key="5">
    <source>
        <dbReference type="Proteomes" id="UP000258613"/>
    </source>
</evidence>
<reference evidence="3" key="3">
    <citation type="journal article" date="2019" name="Int. J. Syst. Evol. Microbiol.">
        <title>Natronolimnobius sulfurireducens sp. nov. and Halalkaliarchaeum desulfuricum gen. nov., sp. nov., the first sulfur-respiring alkaliphilic haloarchaea from hypersaline alkaline lakes.</title>
        <authorList>
            <person name="Sorokin D.Y."/>
            <person name="Yakimov M."/>
            <person name="Messina E."/>
            <person name="Merkel A.Y."/>
            <person name="Bale N.J."/>
            <person name="Sinninghe Damste J.S."/>
        </authorList>
    </citation>
    <scope>NUCLEOTIDE SEQUENCE</scope>
    <source>
        <strain evidence="4">AArc-Mg</strain>
        <strain evidence="3">AArc1</strain>
    </source>
</reference>
<dbReference type="EMBL" id="CP024047">
    <property type="protein sequence ID" value="AXR79066.1"/>
    <property type="molecule type" value="Genomic_DNA"/>
</dbReference>
<proteinExistence type="predicted"/>
<accession>A0A346PHS1</accession>
<feature type="domain" description="Leucine-binding protein" evidence="2">
    <location>
        <begin position="50"/>
        <end position="391"/>
    </location>
</feature>
<dbReference type="KEGG" id="nan:AArc1_2754"/>
<evidence type="ECO:0000313" key="3">
    <source>
        <dbReference type="EMBL" id="AXR79066.1"/>
    </source>
</evidence>
<organism evidence="3 6">
    <name type="scientific">Natrarchaeobaculum sulfurireducens</name>
    <dbReference type="NCBI Taxonomy" id="2044521"/>
    <lineage>
        <taxon>Archaea</taxon>
        <taxon>Methanobacteriati</taxon>
        <taxon>Methanobacteriota</taxon>
        <taxon>Stenosarchaea group</taxon>
        <taxon>Halobacteria</taxon>
        <taxon>Halobacteriales</taxon>
        <taxon>Natrialbaceae</taxon>
        <taxon>Natrarchaeobaculum</taxon>
    </lineage>
</organism>
<dbReference type="InterPro" id="IPR051010">
    <property type="entry name" value="BCAA_transport"/>
</dbReference>
<evidence type="ECO:0000256" key="1">
    <source>
        <dbReference type="ARBA" id="ARBA00022729"/>
    </source>
</evidence>
<sequence>MTNNNTENSGHRNERKFSLDRRTFLGAAGAGAVATTLAGCLGDEDDLIRVGHIGPLQQDMGAGSENSAQLAVDQLNDEDGIMDREVELVSVDSLGDPGEALTATEEMVEQDGVDVIIGTFVTEVMQGITDYVADVDVPFLITGSADPVTVTDTVAEDYDRFKNIFRSGPINSDLQAEGMVDYAEFLADEYGWTQFAHIADDAAWTEPFSDNLPDALEDAGLDVVHEDRLAPGTDDWAPVNSDIDDADADAVFRFFAHNVGTGMLVNWRENEYEFAIEGIHVPGMSPEFWDDSEGAALYETISQSGAAGAADITSETGPFVDAYVEEYGDDRPSLPMYMGFNTYDAVFIYKDAVERAGTVDYQADIDTIVDELLETDHEGAASEIEFYGPDEDYPHDVRETTDDDGVITNFPVTQWQDEGEFECVYPEHLASADHITPEWL</sequence>
<evidence type="ECO:0000313" key="4">
    <source>
        <dbReference type="EMBL" id="AXR80864.1"/>
    </source>
</evidence>
<dbReference type="EMBL" id="CP027033">
    <property type="protein sequence ID" value="AXR80864.1"/>
    <property type="molecule type" value="Genomic_DNA"/>
</dbReference>
<dbReference type="CDD" id="cd06345">
    <property type="entry name" value="PBP1_ABC_ligand_binding-like"/>
    <property type="match status" value="1"/>
</dbReference>
<dbReference type="InterPro" id="IPR028081">
    <property type="entry name" value="Leu-bd"/>
</dbReference>
<keyword evidence="1" id="KW-0732">Signal</keyword>
<keyword evidence="5" id="KW-1185">Reference proteome</keyword>
<dbReference type="Proteomes" id="UP000258707">
    <property type="component" value="Chromosome"/>
</dbReference>
<dbReference type="OrthoDB" id="200499at2157"/>
<reference evidence="6" key="1">
    <citation type="submission" date="2017-10" db="EMBL/GenBank/DDBJ databases">
        <title>Phenotypic and genomic properties of facultatively anaerobic sulfur-reducing natronoarchaea from hypersaline soda lakes.</title>
        <authorList>
            <person name="Sorokin D.Y."/>
            <person name="Kublanov I.V."/>
            <person name="Roman P."/>
            <person name="Sinninghe Damste J.S."/>
            <person name="Golyshin P.N."/>
            <person name="Rojo D."/>
            <person name="Ciordia S."/>
            <person name="Mena Md.C."/>
            <person name="Ferrer M."/>
            <person name="Messina E."/>
            <person name="Smedile F."/>
            <person name="La Spada G."/>
            <person name="La Cono V."/>
            <person name="Yakimov M.M."/>
        </authorList>
    </citation>
    <scope>NUCLEOTIDE SEQUENCE [LARGE SCALE GENOMIC DNA]</scope>
    <source>
        <strain evidence="6">AArc1</strain>
    </source>
</reference>
<gene>
    <name evidence="3" type="ORF">AArc1_2754</name>
    <name evidence="4" type="ORF">AArcMg_0843</name>
</gene>
<dbReference type="PANTHER" id="PTHR30483">
    <property type="entry name" value="LEUCINE-SPECIFIC-BINDING PROTEIN"/>
    <property type="match status" value="1"/>
</dbReference>
<dbReference type="InterPro" id="IPR006311">
    <property type="entry name" value="TAT_signal"/>
</dbReference>